<dbReference type="InParanoid" id="Q2LV61"/>
<dbReference type="KEGG" id="sat:SYN_00681"/>
<evidence type="ECO:0000313" key="1">
    <source>
        <dbReference type="EMBL" id="ABC77974.1"/>
    </source>
</evidence>
<proteinExistence type="predicted"/>
<gene>
    <name evidence="1" type="ORF">SYN_00681</name>
</gene>
<evidence type="ECO:0000313" key="2">
    <source>
        <dbReference type="Proteomes" id="UP000001933"/>
    </source>
</evidence>
<reference evidence="1 2" key="1">
    <citation type="journal article" date="2007" name="Proc. Natl. Acad. Sci. U.S.A.">
        <title>The genome of Syntrophus aciditrophicus: life at the thermodynamic limit of microbial growth.</title>
        <authorList>
            <person name="McInerney M.J."/>
            <person name="Rohlin L."/>
            <person name="Mouttaki H."/>
            <person name="Kim U."/>
            <person name="Krupp R.S."/>
            <person name="Rios-Hernandez L."/>
            <person name="Sieber J."/>
            <person name="Struchtemeyer C.G."/>
            <person name="Bhattacharyya A."/>
            <person name="Campbell J.W."/>
            <person name="Gunsalus R.P."/>
        </authorList>
    </citation>
    <scope>NUCLEOTIDE SEQUENCE [LARGE SCALE GENOMIC DNA]</scope>
    <source>
        <strain evidence="1 2">SB</strain>
    </source>
</reference>
<dbReference type="Proteomes" id="UP000001933">
    <property type="component" value="Chromosome"/>
</dbReference>
<sequence length="83" mass="9501">MTCGGTILSSREGFAMNYKEYLKTLIGRRGTLDMPKNGPHYTLHFNESDSRHKNAHLVDVDDNFVVIHHDVYGILRIPLSSLW</sequence>
<name>Q2LV61_SYNAS</name>
<accession>Q2LV61</accession>
<dbReference type="HOGENOM" id="CLU_172623_0_0_7"/>
<dbReference type="AlphaFoldDB" id="Q2LV61"/>
<keyword evidence="2" id="KW-1185">Reference proteome</keyword>
<organism evidence="1 2">
    <name type="scientific">Syntrophus aciditrophicus (strain SB)</name>
    <dbReference type="NCBI Taxonomy" id="56780"/>
    <lineage>
        <taxon>Bacteria</taxon>
        <taxon>Pseudomonadati</taxon>
        <taxon>Thermodesulfobacteriota</taxon>
        <taxon>Syntrophia</taxon>
        <taxon>Syntrophales</taxon>
        <taxon>Syntrophaceae</taxon>
        <taxon>Syntrophus</taxon>
    </lineage>
</organism>
<dbReference type="EMBL" id="CP000252">
    <property type="protein sequence ID" value="ABC77974.1"/>
    <property type="molecule type" value="Genomic_DNA"/>
</dbReference>
<protein>
    <submittedName>
        <fullName evidence="1">Hypothetical cytosolic protein</fullName>
    </submittedName>
</protein>